<accession>A0A6N8U3Z8</accession>
<keyword evidence="1" id="KW-1133">Transmembrane helix</keyword>
<feature type="transmembrane region" description="Helical" evidence="1">
    <location>
        <begin position="33"/>
        <end position="53"/>
    </location>
</feature>
<feature type="transmembrane region" description="Helical" evidence="1">
    <location>
        <begin position="93"/>
        <end position="115"/>
    </location>
</feature>
<evidence type="ECO:0000256" key="1">
    <source>
        <dbReference type="SAM" id="Phobius"/>
    </source>
</evidence>
<feature type="transmembrane region" description="Helical" evidence="1">
    <location>
        <begin position="7"/>
        <end position="27"/>
    </location>
</feature>
<feature type="transmembrane region" description="Helical" evidence="1">
    <location>
        <begin position="65"/>
        <end position="87"/>
    </location>
</feature>
<keyword evidence="1" id="KW-0812">Transmembrane</keyword>
<protein>
    <submittedName>
        <fullName evidence="2">DUF3021 family protein</fullName>
    </submittedName>
</protein>
<dbReference type="Proteomes" id="UP000436284">
    <property type="component" value="Unassembled WGS sequence"/>
</dbReference>
<name>A0A6N8U3Z8_9STAP</name>
<keyword evidence="3" id="KW-1185">Reference proteome</keyword>
<gene>
    <name evidence="2" type="ORF">GQ671_11070</name>
</gene>
<dbReference type="AlphaFoldDB" id="A0A6N8U3Z8"/>
<sequence length="120" mass="13397">MLILNSLLRGGIAFIIMGGIALLLYFQGDYSNARSTFLVAIIVFLVAAASVIYDLDHWTLFKRSIIHSLVMVITIYPILLLSGWFSVSSMSDALWILLLVLLVGAVLWSIFMVLAKIFSW</sequence>
<proteinExistence type="predicted"/>
<evidence type="ECO:0000313" key="3">
    <source>
        <dbReference type="Proteomes" id="UP000436284"/>
    </source>
</evidence>
<keyword evidence="1" id="KW-0472">Membrane</keyword>
<evidence type="ECO:0000313" key="2">
    <source>
        <dbReference type="EMBL" id="MXQ51806.1"/>
    </source>
</evidence>
<dbReference type="Pfam" id="PF11457">
    <property type="entry name" value="DUF3021"/>
    <property type="match status" value="1"/>
</dbReference>
<dbReference type="EMBL" id="WUUK01000004">
    <property type="protein sequence ID" value="MXQ51806.1"/>
    <property type="molecule type" value="Genomic_DNA"/>
</dbReference>
<reference evidence="2 3" key="1">
    <citation type="submission" date="2019-12" db="EMBL/GenBank/DDBJ databases">
        <title>Salinicoccus cyprini sp. nov., isolated from gastro-intestinal tract of mirror carp, Cyprinus carpio var. specularis, collected from Gobind Sagar Reservoir, Himachal Pradesh, India.</title>
        <authorList>
            <person name="Talwar C."/>
            <person name="Singh A.K."/>
            <person name="Lal R."/>
            <person name="Negi R.K."/>
        </authorList>
    </citation>
    <scope>NUCLEOTIDE SEQUENCE [LARGE SCALE GENOMIC DNA]</scope>
    <source>
        <strain evidence="2 3">J-82</strain>
    </source>
</reference>
<dbReference type="InterPro" id="IPR021560">
    <property type="entry name" value="DUF3021"/>
</dbReference>
<dbReference type="OrthoDB" id="2224367at2"/>
<comment type="caution">
    <text evidence="2">The sequence shown here is derived from an EMBL/GenBank/DDBJ whole genome shotgun (WGS) entry which is preliminary data.</text>
</comment>
<dbReference type="RefSeq" id="WP_160657032.1">
    <property type="nucleotide sequence ID" value="NZ_JBHRWU010000001.1"/>
</dbReference>
<organism evidence="2 3">
    <name type="scientific">Salinicoccus hispanicus</name>
    <dbReference type="NCBI Taxonomy" id="157225"/>
    <lineage>
        <taxon>Bacteria</taxon>
        <taxon>Bacillati</taxon>
        <taxon>Bacillota</taxon>
        <taxon>Bacilli</taxon>
        <taxon>Bacillales</taxon>
        <taxon>Staphylococcaceae</taxon>
        <taxon>Salinicoccus</taxon>
    </lineage>
</organism>